<gene>
    <name evidence="2" type="ORF">ILUMI_22995</name>
</gene>
<feature type="compositionally biased region" description="Basic and acidic residues" evidence="1">
    <location>
        <begin position="65"/>
        <end position="85"/>
    </location>
</feature>
<protein>
    <submittedName>
        <fullName evidence="2">Uncharacterized protein</fullName>
    </submittedName>
</protein>
<reference evidence="2" key="1">
    <citation type="submission" date="2019-08" db="EMBL/GenBank/DDBJ databases">
        <title>The genome of the North American firefly Photinus pyralis.</title>
        <authorList>
            <consortium name="Photinus pyralis genome working group"/>
            <person name="Fallon T.R."/>
            <person name="Sander Lower S.E."/>
            <person name="Weng J.-K."/>
        </authorList>
    </citation>
    <scope>NUCLEOTIDE SEQUENCE</scope>
    <source>
        <strain evidence="2">TRF0915ILg1</strain>
        <tissue evidence="2">Whole body</tissue>
    </source>
</reference>
<evidence type="ECO:0000313" key="3">
    <source>
        <dbReference type="Proteomes" id="UP000801492"/>
    </source>
</evidence>
<evidence type="ECO:0000313" key="2">
    <source>
        <dbReference type="EMBL" id="KAF2883178.1"/>
    </source>
</evidence>
<sequence length="133" mass="15294">MDITNQANQDTARRRTRFLAYGPTEDAKEEQKENLYVQLDMHGMAWQGDIREKVQPGNANRTKAKLGDRDKNPREEAQAKVNHTTDEAQCDFRSQSSNQGLVFAVRQLEEKALWPKLSLKPNLQIRVEDDTLP</sequence>
<dbReference type="AlphaFoldDB" id="A0A8K0C9L6"/>
<name>A0A8K0C9L6_IGNLU</name>
<evidence type="ECO:0000256" key="1">
    <source>
        <dbReference type="SAM" id="MobiDB-lite"/>
    </source>
</evidence>
<dbReference type="Proteomes" id="UP000801492">
    <property type="component" value="Unassembled WGS sequence"/>
</dbReference>
<feature type="region of interest" description="Disordered" evidence="1">
    <location>
        <begin position="56"/>
        <end position="85"/>
    </location>
</feature>
<comment type="caution">
    <text evidence="2">The sequence shown here is derived from an EMBL/GenBank/DDBJ whole genome shotgun (WGS) entry which is preliminary data.</text>
</comment>
<keyword evidence="3" id="KW-1185">Reference proteome</keyword>
<dbReference type="EMBL" id="VTPC01090547">
    <property type="protein sequence ID" value="KAF2883178.1"/>
    <property type="molecule type" value="Genomic_DNA"/>
</dbReference>
<accession>A0A8K0C9L6</accession>
<organism evidence="2 3">
    <name type="scientific">Ignelater luminosus</name>
    <name type="common">Cucubano</name>
    <name type="synonym">Pyrophorus luminosus</name>
    <dbReference type="NCBI Taxonomy" id="2038154"/>
    <lineage>
        <taxon>Eukaryota</taxon>
        <taxon>Metazoa</taxon>
        <taxon>Ecdysozoa</taxon>
        <taxon>Arthropoda</taxon>
        <taxon>Hexapoda</taxon>
        <taxon>Insecta</taxon>
        <taxon>Pterygota</taxon>
        <taxon>Neoptera</taxon>
        <taxon>Endopterygota</taxon>
        <taxon>Coleoptera</taxon>
        <taxon>Polyphaga</taxon>
        <taxon>Elateriformia</taxon>
        <taxon>Elateroidea</taxon>
        <taxon>Elateridae</taxon>
        <taxon>Agrypninae</taxon>
        <taxon>Pyrophorini</taxon>
        <taxon>Ignelater</taxon>
    </lineage>
</organism>
<proteinExistence type="predicted"/>